<evidence type="ECO:0000259" key="1">
    <source>
        <dbReference type="PROSITE" id="PS51186"/>
    </source>
</evidence>
<name>A0ABZ3EXM2_9FIRM</name>
<accession>A0ABZ3EXM2</accession>
<dbReference type="Gene3D" id="3.40.630.30">
    <property type="match status" value="1"/>
</dbReference>
<dbReference type="EMBL" id="CP146256">
    <property type="protein sequence ID" value="XAH74996.1"/>
    <property type="molecule type" value="Genomic_DNA"/>
</dbReference>
<keyword evidence="2" id="KW-0808">Transferase</keyword>
<dbReference type="InterPro" id="IPR027365">
    <property type="entry name" value="GNAT_acetyltra_YdfB-like"/>
</dbReference>
<dbReference type="EC" id="2.3.1.-" evidence="2"/>
<dbReference type="Pfam" id="PF12746">
    <property type="entry name" value="GNAT_acetyltran"/>
    <property type="match status" value="1"/>
</dbReference>
<sequence length="270" mass="31239">MMVKIPVDGFTENNKYICRNSSIYFSCILKNKADGIIWGNRKDSPDFLLVWSPYQEGFQLMGAPLPKEDWMGFRTWFDHTIIPFLKNQGLDYFEYGTDTKELADMFQQIFIDIHIFSANQKFFCWSGKSNELQPPAGYEIKKIDRPFLKKKYQNIKSILDELKRAYGDIESYFGHGIAYAAIYDNTVAARADMLFCDNGYGNISVNTEQDHRQKGLAAYLTNKTIEETCKLGLQPIWDCTDDNLASENTAKKCGFHMMREDVISWFMLNS</sequence>
<evidence type="ECO:0000313" key="2">
    <source>
        <dbReference type="EMBL" id="XAH74996.1"/>
    </source>
</evidence>
<dbReference type="InterPro" id="IPR016181">
    <property type="entry name" value="Acyl_CoA_acyltransferase"/>
</dbReference>
<evidence type="ECO:0000313" key="3">
    <source>
        <dbReference type="Proteomes" id="UP001451571"/>
    </source>
</evidence>
<keyword evidence="3" id="KW-1185">Reference proteome</keyword>
<organism evidence="2 3">
    <name type="scientific">Kineothrix sedimenti</name>
    <dbReference type="NCBI Taxonomy" id="3123317"/>
    <lineage>
        <taxon>Bacteria</taxon>
        <taxon>Bacillati</taxon>
        <taxon>Bacillota</taxon>
        <taxon>Clostridia</taxon>
        <taxon>Lachnospirales</taxon>
        <taxon>Lachnospiraceae</taxon>
        <taxon>Kineothrix</taxon>
    </lineage>
</organism>
<dbReference type="InterPro" id="IPR000182">
    <property type="entry name" value="GNAT_dom"/>
</dbReference>
<protein>
    <submittedName>
        <fullName evidence="2">GNAT family N-acetyltransferase</fullName>
        <ecNumber evidence="2">2.3.1.-</ecNumber>
    </submittedName>
</protein>
<gene>
    <name evidence="2" type="ORF">V6984_04280</name>
</gene>
<dbReference type="GO" id="GO:0016746">
    <property type="term" value="F:acyltransferase activity"/>
    <property type="evidence" value="ECO:0007669"/>
    <property type="project" value="UniProtKB-KW"/>
</dbReference>
<dbReference type="RefSeq" id="WP_342758570.1">
    <property type="nucleotide sequence ID" value="NZ_CP146256.1"/>
</dbReference>
<feature type="domain" description="N-acetyltransferase" evidence="1">
    <location>
        <begin position="138"/>
        <end position="270"/>
    </location>
</feature>
<reference evidence="2 3" key="1">
    <citation type="submission" date="2024-02" db="EMBL/GenBank/DDBJ databases">
        <title>Bacterial strain from lacustrine sediment.</title>
        <authorList>
            <person name="Petit C."/>
            <person name="Fadhlaoui K."/>
        </authorList>
    </citation>
    <scope>NUCLEOTIDE SEQUENCE [LARGE SCALE GENOMIC DNA]</scope>
    <source>
        <strain evidence="2 3">IPX-CK</strain>
    </source>
</reference>
<dbReference type="PANTHER" id="PTHR31143">
    <property type="match status" value="1"/>
</dbReference>
<dbReference type="SUPFAM" id="SSF55729">
    <property type="entry name" value="Acyl-CoA N-acyltransferases (Nat)"/>
    <property type="match status" value="1"/>
</dbReference>
<dbReference type="PROSITE" id="PS51186">
    <property type="entry name" value="GNAT"/>
    <property type="match status" value="1"/>
</dbReference>
<proteinExistence type="predicted"/>
<dbReference type="PANTHER" id="PTHR31143:SF2">
    <property type="entry name" value="FR47-LIKE DOMAIN-CONTAINING PROTEIN-RELATED"/>
    <property type="match status" value="1"/>
</dbReference>
<keyword evidence="2" id="KW-0012">Acyltransferase</keyword>
<dbReference type="Proteomes" id="UP001451571">
    <property type="component" value="Chromosome"/>
</dbReference>